<evidence type="ECO:0000256" key="1">
    <source>
        <dbReference type="SAM" id="SignalP"/>
    </source>
</evidence>
<dbReference type="PROSITE" id="PS51365">
    <property type="entry name" value="RENAL_DIPEPTIDASE_2"/>
    <property type="match status" value="1"/>
</dbReference>
<keyword evidence="1" id="KW-0732">Signal</keyword>
<evidence type="ECO:0000313" key="2">
    <source>
        <dbReference type="EMBL" id="CUH83731.1"/>
    </source>
</evidence>
<keyword evidence="3" id="KW-1185">Reference proteome</keyword>
<dbReference type="SUPFAM" id="SSF51556">
    <property type="entry name" value="Metallo-dependent hydrolases"/>
    <property type="match status" value="1"/>
</dbReference>
<dbReference type="GO" id="GO:0070573">
    <property type="term" value="F:metallodipeptidase activity"/>
    <property type="evidence" value="ECO:0007669"/>
    <property type="project" value="InterPro"/>
</dbReference>
<dbReference type="PANTHER" id="PTHR10443:SF12">
    <property type="entry name" value="DIPEPTIDASE"/>
    <property type="match status" value="1"/>
</dbReference>
<accession>A0A0N7M1M6</accession>
<sequence length="392" mass="42333">MLKWIKRLFAATLVLAVAGAAAFFTFAPSIVEKSRNTVEPHAPYPVSDQAAALHADLLVGDLHADPLLWDRDLTERADYGHVDLPRLREGNVALQVFTAVTKSPSGQNYHENSADSFDNITLLAIGQLWPVRTWDSLLQRALYQAERLRGFEEKAPDHLKIIRTRADLDTLMQMRASGSKITGGLLGIEGAHALEGDIANMDAIEAAGIRLIGLHHFFDNELGGSLHGISNEGLNDFGKEVVRQAAARGMVIDLAHSSPAVARDVLALVDQPVVVSHSGLHGHCPVKRNYHDDLMQMIAKRGGVIGMGYWEGAACDDITPAGIARMIVKAVDTLGANHVALGSDFDGSVGTAFDTSELAALTHALINEGMSEADIRKVMGENMLRILRASLH</sequence>
<dbReference type="Proteomes" id="UP000051681">
    <property type="component" value="Unassembled WGS sequence"/>
</dbReference>
<name>A0A0N7M1M6_9RHOB</name>
<feature type="signal peptide" evidence="1">
    <location>
        <begin position="1"/>
        <end position="22"/>
    </location>
</feature>
<protein>
    <submittedName>
        <fullName evidence="2">Membrane dipeptidase (Peptidase family M19)</fullName>
    </submittedName>
</protein>
<feature type="chain" id="PRO_5006015794" evidence="1">
    <location>
        <begin position="23"/>
        <end position="392"/>
    </location>
</feature>
<dbReference type="STRING" id="340021.TM5383_00932"/>
<dbReference type="EMBL" id="CYSF01000006">
    <property type="protein sequence ID" value="CUH83731.1"/>
    <property type="molecule type" value="Genomic_DNA"/>
</dbReference>
<dbReference type="InterPro" id="IPR008257">
    <property type="entry name" value="Pept_M19"/>
</dbReference>
<evidence type="ECO:0000313" key="3">
    <source>
        <dbReference type="Proteomes" id="UP000051681"/>
    </source>
</evidence>
<dbReference type="OrthoDB" id="9804920at2"/>
<dbReference type="Pfam" id="PF01244">
    <property type="entry name" value="Peptidase_M19"/>
    <property type="match status" value="1"/>
</dbReference>
<dbReference type="AlphaFoldDB" id="A0A0N7M1M6"/>
<reference evidence="2 3" key="1">
    <citation type="submission" date="2015-09" db="EMBL/GenBank/DDBJ databases">
        <authorList>
            <consortium name="Swine Surveillance"/>
        </authorList>
    </citation>
    <scope>NUCLEOTIDE SEQUENCE [LARGE SCALE GENOMIC DNA]</scope>
    <source>
        <strain evidence="2 3">CECT 8383</strain>
    </source>
</reference>
<dbReference type="Gene3D" id="3.20.20.140">
    <property type="entry name" value="Metal-dependent hydrolases"/>
    <property type="match status" value="1"/>
</dbReference>
<dbReference type="InterPro" id="IPR032466">
    <property type="entry name" value="Metal_Hydrolase"/>
</dbReference>
<gene>
    <name evidence="2" type="ORF">TM5383_00932</name>
</gene>
<dbReference type="RefSeq" id="WP_058317873.1">
    <property type="nucleotide sequence ID" value="NZ_CYSF01000006.1"/>
</dbReference>
<organism evidence="2 3">
    <name type="scientific">Thalassovita mediterranea</name>
    <dbReference type="NCBI Taxonomy" id="340021"/>
    <lineage>
        <taxon>Bacteria</taxon>
        <taxon>Pseudomonadati</taxon>
        <taxon>Pseudomonadota</taxon>
        <taxon>Alphaproteobacteria</taxon>
        <taxon>Rhodobacterales</taxon>
        <taxon>Roseobacteraceae</taxon>
        <taxon>Thalassovita</taxon>
    </lineage>
</organism>
<dbReference type="PANTHER" id="PTHR10443">
    <property type="entry name" value="MICROSOMAL DIPEPTIDASE"/>
    <property type="match status" value="1"/>
</dbReference>
<dbReference type="GO" id="GO:0006508">
    <property type="term" value="P:proteolysis"/>
    <property type="evidence" value="ECO:0007669"/>
    <property type="project" value="InterPro"/>
</dbReference>
<proteinExistence type="predicted"/>